<accession>A0A0F9BBZ6</accession>
<organism evidence="1">
    <name type="scientific">marine sediment metagenome</name>
    <dbReference type="NCBI Taxonomy" id="412755"/>
    <lineage>
        <taxon>unclassified sequences</taxon>
        <taxon>metagenomes</taxon>
        <taxon>ecological metagenomes</taxon>
    </lineage>
</organism>
<feature type="non-terminal residue" evidence="1">
    <location>
        <position position="1"/>
    </location>
</feature>
<dbReference type="EMBL" id="LAZR01052896">
    <property type="protein sequence ID" value="KKK81946.1"/>
    <property type="molecule type" value="Genomic_DNA"/>
</dbReference>
<gene>
    <name evidence="1" type="ORF">LCGC14_2808340</name>
</gene>
<comment type="caution">
    <text evidence="1">The sequence shown here is derived from an EMBL/GenBank/DDBJ whole genome shotgun (WGS) entry which is preliminary data.</text>
</comment>
<evidence type="ECO:0000313" key="1">
    <source>
        <dbReference type="EMBL" id="KKK81946.1"/>
    </source>
</evidence>
<protein>
    <submittedName>
        <fullName evidence="1">Uncharacterized protein</fullName>
    </submittedName>
</protein>
<dbReference type="AlphaFoldDB" id="A0A0F9BBZ6"/>
<proteinExistence type="predicted"/>
<sequence>DNGTFQKMPVTATITSLAISNEVNGSAYWIILEIGGSGSYDIPQAGTSFGTRTDNSVDDSVADWWPTTVGSKIIYTIGVEPDGETFYSIETITV</sequence>
<name>A0A0F9BBZ6_9ZZZZ</name>
<reference evidence="1" key="1">
    <citation type="journal article" date="2015" name="Nature">
        <title>Complex archaea that bridge the gap between prokaryotes and eukaryotes.</title>
        <authorList>
            <person name="Spang A."/>
            <person name="Saw J.H."/>
            <person name="Jorgensen S.L."/>
            <person name="Zaremba-Niedzwiedzka K."/>
            <person name="Martijn J."/>
            <person name="Lind A.E."/>
            <person name="van Eijk R."/>
            <person name="Schleper C."/>
            <person name="Guy L."/>
            <person name="Ettema T.J."/>
        </authorList>
    </citation>
    <scope>NUCLEOTIDE SEQUENCE</scope>
</reference>